<organism evidence="7 8">
    <name type="scientific">Escherichia coli</name>
    <dbReference type="NCBI Taxonomy" id="562"/>
    <lineage>
        <taxon>Bacteria</taxon>
        <taxon>Pseudomonadati</taxon>
        <taxon>Pseudomonadota</taxon>
        <taxon>Gammaproteobacteria</taxon>
        <taxon>Enterobacterales</taxon>
        <taxon>Enterobacteriaceae</taxon>
        <taxon>Escherichia</taxon>
    </lineage>
</organism>
<comment type="subcellular location">
    <subcellularLocation>
        <location evidence="1">Cell membrane</location>
        <topology evidence="1">Multi-pass membrane protein</topology>
    </subcellularLocation>
</comment>
<dbReference type="GO" id="GO:0005886">
    <property type="term" value="C:plasma membrane"/>
    <property type="evidence" value="ECO:0007669"/>
    <property type="project" value="UniProtKB-SubCell"/>
</dbReference>
<accession>A0A376Y7Y0</accession>
<reference evidence="7 8" key="1">
    <citation type="submission" date="2018-06" db="EMBL/GenBank/DDBJ databases">
        <authorList>
            <consortium name="Pathogen Informatics"/>
            <person name="Doyle S."/>
        </authorList>
    </citation>
    <scope>NUCLEOTIDE SEQUENCE [LARGE SCALE GENOMIC DNA]</scope>
    <source>
        <strain evidence="7 8">NCTC9117</strain>
    </source>
</reference>
<dbReference type="PANTHER" id="PTHR43271">
    <property type="entry name" value="BLL2771 PROTEIN"/>
    <property type="match status" value="1"/>
</dbReference>
<proteinExistence type="inferred from homology"/>
<evidence type="ECO:0000313" key="7">
    <source>
        <dbReference type="EMBL" id="STJ80506.1"/>
    </source>
</evidence>
<dbReference type="EMBL" id="UGDC01000003">
    <property type="protein sequence ID" value="STJ80506.1"/>
    <property type="molecule type" value="Genomic_DNA"/>
</dbReference>
<keyword evidence="6" id="KW-1133">Transmembrane helix</keyword>
<keyword evidence="4" id="KW-1003">Cell membrane</keyword>
<dbReference type="AlphaFoldDB" id="A0A376Y7Y0"/>
<gene>
    <name evidence="7" type="primary">ynfM_3</name>
    <name evidence="7" type="ORF">NCTC9117_03129</name>
</gene>
<protein>
    <submittedName>
        <fullName evidence="7">Major facilitator superfamily protein</fullName>
    </submittedName>
</protein>
<evidence type="ECO:0000256" key="3">
    <source>
        <dbReference type="ARBA" id="ARBA00022448"/>
    </source>
</evidence>
<name>A0A376Y7Y0_ECOLX</name>
<dbReference type="Proteomes" id="UP000254785">
    <property type="component" value="Unassembled WGS sequence"/>
</dbReference>
<keyword evidence="6" id="KW-0812">Transmembrane</keyword>
<feature type="transmembrane region" description="Helical" evidence="6">
    <location>
        <begin position="37"/>
        <end position="59"/>
    </location>
</feature>
<comment type="similarity">
    <text evidence="2">Belongs to the major facilitator superfamily.</text>
</comment>
<evidence type="ECO:0000256" key="1">
    <source>
        <dbReference type="ARBA" id="ARBA00004651"/>
    </source>
</evidence>
<evidence type="ECO:0000256" key="4">
    <source>
        <dbReference type="ARBA" id="ARBA00022475"/>
    </source>
</evidence>
<feature type="region of interest" description="Disordered" evidence="5">
    <location>
        <begin position="1"/>
        <end position="22"/>
    </location>
</feature>
<sequence>MSRTTTVDGAPASDTDKQSISQPNQFIKRGTPQFMRVTLALFSAGLATFALLYCVQPILPVLSQEFGLTPANSSIHCPFPRRCWLLVCCLLAPYPMPLVANQ</sequence>
<keyword evidence="6" id="KW-0472">Membrane</keyword>
<evidence type="ECO:0000256" key="6">
    <source>
        <dbReference type="SAM" id="Phobius"/>
    </source>
</evidence>
<dbReference type="PANTHER" id="PTHR43271:SF1">
    <property type="entry name" value="INNER MEMBRANE TRANSPORT PROTEIN YNFM"/>
    <property type="match status" value="1"/>
</dbReference>
<dbReference type="SUPFAM" id="SSF103473">
    <property type="entry name" value="MFS general substrate transporter"/>
    <property type="match status" value="1"/>
</dbReference>
<evidence type="ECO:0000256" key="2">
    <source>
        <dbReference type="ARBA" id="ARBA00008335"/>
    </source>
</evidence>
<keyword evidence="3" id="KW-0813">Transport</keyword>
<dbReference type="InterPro" id="IPR036259">
    <property type="entry name" value="MFS_trans_sf"/>
</dbReference>
<evidence type="ECO:0000256" key="5">
    <source>
        <dbReference type="SAM" id="MobiDB-lite"/>
    </source>
</evidence>
<evidence type="ECO:0000313" key="8">
    <source>
        <dbReference type="Proteomes" id="UP000254785"/>
    </source>
</evidence>